<evidence type="ECO:0000313" key="3">
    <source>
        <dbReference type="EMBL" id="TXS91503.1"/>
    </source>
</evidence>
<accession>A0A5C8ZSK4</accession>
<comment type="caution">
    <text evidence="3">The sequence shown here is derived from an EMBL/GenBank/DDBJ whole genome shotgun (WGS) entry which is preliminary data.</text>
</comment>
<dbReference type="GO" id="GO:0005886">
    <property type="term" value="C:plasma membrane"/>
    <property type="evidence" value="ECO:0007669"/>
    <property type="project" value="TreeGrafter"/>
</dbReference>
<proteinExistence type="predicted"/>
<dbReference type="RefSeq" id="WP_148064134.1">
    <property type="nucleotide sequence ID" value="NZ_VRYZ01000004.1"/>
</dbReference>
<dbReference type="InterPro" id="IPR036737">
    <property type="entry name" value="OmpA-like_sf"/>
</dbReference>
<organism evidence="3 4">
    <name type="scientific">Parahaliea aestuarii</name>
    <dbReference type="NCBI Taxonomy" id="1852021"/>
    <lineage>
        <taxon>Bacteria</taxon>
        <taxon>Pseudomonadati</taxon>
        <taxon>Pseudomonadota</taxon>
        <taxon>Gammaproteobacteria</taxon>
        <taxon>Cellvibrionales</taxon>
        <taxon>Halieaceae</taxon>
        <taxon>Parahaliea</taxon>
    </lineage>
</organism>
<feature type="region of interest" description="Disordered" evidence="1">
    <location>
        <begin position="881"/>
        <end position="900"/>
    </location>
</feature>
<keyword evidence="2" id="KW-0472">Membrane</keyword>
<evidence type="ECO:0000313" key="4">
    <source>
        <dbReference type="Proteomes" id="UP000321933"/>
    </source>
</evidence>
<dbReference type="PANTHER" id="PTHR30441:SF8">
    <property type="entry name" value="DUF748 DOMAIN-CONTAINING PROTEIN"/>
    <property type="match status" value="1"/>
</dbReference>
<gene>
    <name evidence="3" type="ORF">FVW59_10025</name>
</gene>
<evidence type="ECO:0000256" key="1">
    <source>
        <dbReference type="SAM" id="MobiDB-lite"/>
    </source>
</evidence>
<dbReference type="OrthoDB" id="9757969at2"/>
<dbReference type="GO" id="GO:0090313">
    <property type="term" value="P:regulation of protein targeting to membrane"/>
    <property type="evidence" value="ECO:0007669"/>
    <property type="project" value="TreeGrafter"/>
</dbReference>
<dbReference type="EMBL" id="VRYZ01000004">
    <property type="protein sequence ID" value="TXS91503.1"/>
    <property type="molecule type" value="Genomic_DNA"/>
</dbReference>
<keyword evidence="4" id="KW-1185">Reference proteome</keyword>
<dbReference type="Proteomes" id="UP000321933">
    <property type="component" value="Unassembled WGS sequence"/>
</dbReference>
<name>A0A5C8ZSK4_9GAMM</name>
<sequence length="960" mass="103849">MRKLLRALALIYLGYLALSVLVILPLLNFVPPWFVHKQYQRDLDMELALFNPFALSLEVRQARLSEAPTTPVANIPDGDTFARLDSAEVNLSLASLWHSGWVFDAFAVEGIDVHLRRLADESLNISDFLAPGDAPPDSEPAGELPGVTVDDIRLSAYRIRVSDEARPTPYTTHWDELQIRMSDLSTVLEAGHPYHLRVLGEGGGSLEWQGELSIPQGYSTGNVALGNIDLRPFWRFVKDQVDFEVADGRLHFTTDYRVDWSGELSYALDRASLDITQLTLTPMNSEALPDTGVALAALGVKGIAVNGDSQQVTVDSAEVDGLRVSGWLEEERISLAELFRTRFGNSAVEDQEPPATGAEPARPWQVSLSRAAINGAEVLWRSPFTEPAQLAIAPLDIRVDNIRWPVQAPSAIDVSLVVNDTVTGQIDGELQLEAGDGTLNFAVKKIPLAWFGPNIPEILNARIDSGLASSEGSVSLSGFAPQAIALAGAVEDFGIQLYQTEDAFTRWNTLDWEGLEVDLPGRRVSLAQLHLDGYAGRIHIREDGSLNIQRLLREEAESQAEAARAAGEEAAPDEEAEPWQFSAPAIFISDSEVDFMDESLPLHFRTVIGDVNGEISGLSSDPGSELDVDIKGSVDGYAPVVLAGSASPFRAPPALDLNLTFQGVDLARLTPYSGTYAGYAIDRGTLNLDLKYSLAEDRLQGDNKVVIHQLKLGEKVDSDKALDIPLQLGIALLTDANGVIDLAVPVSGDVNNPSFELGSVIMGAFVNLITKAITAPFSLLASLVGSEDDLQRFNFAAGSTELDEHGRQKLLELAAAMAQRPQLKLVIGGRLNPDSDRQKLQQQLLQEALLADGLTEADISGKSDAWAEVIARRYAALAIPPEAATDDAEPPSPLAQSRRVQEQFPVPDAALKTLAEERAASSKRFLVNEGGIAADRAVIEQTDPAADYNSFSGVEMSVDT</sequence>
<dbReference type="InterPro" id="IPR052894">
    <property type="entry name" value="AsmA-related"/>
</dbReference>
<dbReference type="InterPro" id="IPR008023">
    <property type="entry name" value="DUF748"/>
</dbReference>
<dbReference type="PANTHER" id="PTHR30441">
    <property type="entry name" value="DUF748 DOMAIN-CONTAINING PROTEIN"/>
    <property type="match status" value="1"/>
</dbReference>
<evidence type="ECO:0000256" key="2">
    <source>
        <dbReference type="SAM" id="Phobius"/>
    </source>
</evidence>
<dbReference type="AlphaFoldDB" id="A0A5C8ZSK4"/>
<protein>
    <submittedName>
        <fullName evidence="3">DUF748 domain-containing protein</fullName>
    </submittedName>
</protein>
<keyword evidence="2" id="KW-0812">Transmembrane</keyword>
<dbReference type="Pfam" id="PF05359">
    <property type="entry name" value="DUF748"/>
    <property type="match status" value="1"/>
</dbReference>
<dbReference type="Gene3D" id="3.30.1330.60">
    <property type="entry name" value="OmpA-like domain"/>
    <property type="match status" value="1"/>
</dbReference>
<feature type="transmembrane region" description="Helical" evidence="2">
    <location>
        <begin position="7"/>
        <end position="27"/>
    </location>
</feature>
<keyword evidence="2" id="KW-1133">Transmembrane helix</keyword>
<reference evidence="3 4" key="1">
    <citation type="submission" date="2019-08" db="EMBL/GenBank/DDBJ databases">
        <title>Parahaliea maris sp. nov., isolated from the surface seawater.</title>
        <authorList>
            <person name="Liu Y."/>
        </authorList>
    </citation>
    <scope>NUCLEOTIDE SEQUENCE [LARGE SCALE GENOMIC DNA]</scope>
    <source>
        <strain evidence="3 4">S2-26</strain>
    </source>
</reference>